<dbReference type="Proteomes" id="UP000620124">
    <property type="component" value="Unassembled WGS sequence"/>
</dbReference>
<keyword evidence="2" id="KW-1185">Reference proteome</keyword>
<gene>
    <name evidence="1" type="ORF">MVEN_00106900</name>
</gene>
<dbReference type="AlphaFoldDB" id="A0A8H6Z8B3"/>
<accession>A0A8H6Z8B3</accession>
<dbReference type="EMBL" id="JACAZI010000001">
    <property type="protein sequence ID" value="KAF7372454.1"/>
    <property type="molecule type" value="Genomic_DNA"/>
</dbReference>
<comment type="caution">
    <text evidence="1">The sequence shown here is derived from an EMBL/GenBank/DDBJ whole genome shotgun (WGS) entry which is preliminary data.</text>
</comment>
<organism evidence="1 2">
    <name type="scientific">Mycena venus</name>
    <dbReference type="NCBI Taxonomy" id="2733690"/>
    <lineage>
        <taxon>Eukaryota</taxon>
        <taxon>Fungi</taxon>
        <taxon>Dikarya</taxon>
        <taxon>Basidiomycota</taxon>
        <taxon>Agaricomycotina</taxon>
        <taxon>Agaricomycetes</taxon>
        <taxon>Agaricomycetidae</taxon>
        <taxon>Agaricales</taxon>
        <taxon>Marasmiineae</taxon>
        <taxon>Mycenaceae</taxon>
        <taxon>Mycena</taxon>
    </lineage>
</organism>
<sequence>MEVTLTEQAKKLEEDEPTLSAALLAGATVATKYISKALFGDYVLLGAVAADGKEEVELYCGNISPVGPDFDDPLRWWKENAGTLK</sequence>
<protein>
    <submittedName>
        <fullName evidence="1">Uncharacterized protein</fullName>
    </submittedName>
</protein>
<name>A0A8H6Z8B3_9AGAR</name>
<dbReference type="OrthoDB" id="3052277at2759"/>
<evidence type="ECO:0000313" key="1">
    <source>
        <dbReference type="EMBL" id="KAF7372454.1"/>
    </source>
</evidence>
<evidence type="ECO:0000313" key="2">
    <source>
        <dbReference type="Proteomes" id="UP000620124"/>
    </source>
</evidence>
<proteinExistence type="predicted"/>
<reference evidence="1" key="1">
    <citation type="submission" date="2020-05" db="EMBL/GenBank/DDBJ databases">
        <title>Mycena genomes resolve the evolution of fungal bioluminescence.</title>
        <authorList>
            <person name="Tsai I.J."/>
        </authorList>
    </citation>
    <scope>NUCLEOTIDE SEQUENCE</scope>
    <source>
        <strain evidence="1">CCC161011</strain>
    </source>
</reference>